<evidence type="ECO:0000313" key="2">
    <source>
        <dbReference type="EMBL" id="SVD91689.1"/>
    </source>
</evidence>
<dbReference type="EMBL" id="UINC01181805">
    <property type="protein sequence ID" value="SVD91689.1"/>
    <property type="molecule type" value="Genomic_DNA"/>
</dbReference>
<feature type="transmembrane region" description="Helical" evidence="1">
    <location>
        <begin position="12"/>
        <end position="31"/>
    </location>
</feature>
<accession>A0A382Z919</accession>
<evidence type="ECO:0008006" key="3">
    <source>
        <dbReference type="Google" id="ProtNLM"/>
    </source>
</evidence>
<protein>
    <recommendedName>
        <fullName evidence="3">ABC transmembrane type-1 domain-containing protein</fullName>
    </recommendedName>
</protein>
<keyword evidence="1" id="KW-1133">Transmembrane helix</keyword>
<organism evidence="2">
    <name type="scientific">marine metagenome</name>
    <dbReference type="NCBI Taxonomy" id="408172"/>
    <lineage>
        <taxon>unclassified sequences</taxon>
        <taxon>metagenomes</taxon>
        <taxon>ecological metagenomes</taxon>
    </lineage>
</organism>
<reference evidence="2" key="1">
    <citation type="submission" date="2018-05" db="EMBL/GenBank/DDBJ databases">
        <authorList>
            <person name="Lanie J.A."/>
            <person name="Ng W.-L."/>
            <person name="Kazmierczak K.M."/>
            <person name="Andrzejewski T.M."/>
            <person name="Davidsen T.M."/>
            <person name="Wayne K.J."/>
            <person name="Tettelin H."/>
            <person name="Glass J.I."/>
            <person name="Rusch D."/>
            <person name="Podicherti R."/>
            <person name="Tsui H.-C.T."/>
            <person name="Winkler M.E."/>
        </authorList>
    </citation>
    <scope>NUCLEOTIDE SEQUENCE</scope>
</reference>
<keyword evidence="1" id="KW-0472">Membrane</keyword>
<evidence type="ECO:0000256" key="1">
    <source>
        <dbReference type="SAM" id="Phobius"/>
    </source>
</evidence>
<gene>
    <name evidence="2" type="ORF">METZ01_LOCUS444543</name>
</gene>
<name>A0A382Z919_9ZZZZ</name>
<proteinExistence type="predicted"/>
<dbReference type="AlphaFoldDB" id="A0A382Z919"/>
<keyword evidence="1" id="KW-0812">Transmembrane</keyword>
<feature type="non-terminal residue" evidence="2">
    <location>
        <position position="51"/>
    </location>
</feature>
<sequence length="51" mass="5822">MIKESFGSRLFDIINISLFIVLSFTMFYPLLYCLVLSLSSEVYASQGGFFL</sequence>